<dbReference type="OrthoDB" id="13087at10239"/>
<accession>A0A075CFA7</accession>
<dbReference type="Pfam" id="PF20336">
    <property type="entry name" value="DUF6631"/>
    <property type="match status" value="1"/>
</dbReference>
<dbReference type="GeneID" id="20283577"/>
<dbReference type="RefSeq" id="YP_009055267.1">
    <property type="nucleotide sequence ID" value="NC_024782.1"/>
</dbReference>
<evidence type="ECO:0000313" key="2">
    <source>
        <dbReference type="Proteomes" id="UP000028560"/>
    </source>
</evidence>
<sequence>MKKPNDTPVDDSLEVLFPDRRLTVGGEDLVVRELTFEEQLTHHAALKAIAEAFLQVPREHLEGVEGATIALDVLTEHWKLVLPLIAVSCGKADDWVRSLRPSDGESLMLVWWAANQGFFRPPPVAPDSNGSSPPTTWGRVFACLVAAGHQRDQLGRYTERQLMLFFREAEAEKGRQQARELMAVNHGFAGGSVAIAAYDQLMSN</sequence>
<proteinExistence type="predicted"/>
<dbReference type="EMBL" id="KF475786">
    <property type="protein sequence ID" value="AGZ17235.1"/>
    <property type="molecule type" value="Genomic_DNA"/>
</dbReference>
<evidence type="ECO:0000313" key="1">
    <source>
        <dbReference type="EMBL" id="AGZ17235.1"/>
    </source>
</evidence>
<dbReference type="KEGG" id="vg:20283577"/>
<dbReference type="InterPro" id="IPR046583">
    <property type="entry name" value="DUF6631"/>
</dbReference>
<name>A0A075CFA7_9CAUD</name>
<organism evidence="1 2">
    <name type="scientific">Pseudomonas phage MP48</name>
    <dbReference type="NCBI Taxonomy" id="1391190"/>
    <lineage>
        <taxon>Viruses</taxon>
        <taxon>Duplodnaviria</taxon>
        <taxon>Heunggongvirae</taxon>
        <taxon>Uroviricota</taxon>
        <taxon>Caudoviricetes</taxon>
        <taxon>Casadabanvirus</taxon>
        <taxon>Casadabanvirus MP48</taxon>
    </lineage>
</organism>
<gene>
    <name evidence="1" type="ORF">MP48_0043</name>
</gene>
<reference evidence="1 2" key="1">
    <citation type="submission" date="2013-07" db="EMBL/GenBank/DDBJ databases">
        <authorList>
            <person name="Chung I.-Y."/>
            <person name="Cho Y.-H."/>
        </authorList>
    </citation>
    <scope>NUCLEOTIDE SEQUENCE [LARGE SCALE GENOMIC DNA]</scope>
</reference>
<dbReference type="Proteomes" id="UP000028560">
    <property type="component" value="Segment"/>
</dbReference>
<keyword evidence="2" id="KW-1185">Reference proteome</keyword>
<protein>
    <submittedName>
        <fullName evidence="1">Uncharacterized protein</fullName>
    </submittedName>
</protein>